<name>F9RNR8_9VIBR</name>
<feature type="transmembrane region" description="Helical" evidence="6">
    <location>
        <begin position="6"/>
        <end position="28"/>
    </location>
</feature>
<gene>
    <name evidence="7" type="ORF">VIS19158_18196</name>
</gene>
<evidence type="ECO:0000256" key="3">
    <source>
        <dbReference type="ARBA" id="ARBA00022692"/>
    </source>
</evidence>
<evidence type="ECO:0000256" key="1">
    <source>
        <dbReference type="ARBA" id="ARBA00004651"/>
    </source>
</evidence>
<feature type="transmembrane region" description="Helical" evidence="6">
    <location>
        <begin position="71"/>
        <end position="88"/>
    </location>
</feature>
<dbReference type="Proteomes" id="UP000004349">
    <property type="component" value="Unassembled WGS sequence"/>
</dbReference>
<keyword evidence="3 6" id="KW-0812">Transmembrane</keyword>
<dbReference type="InterPro" id="IPR001123">
    <property type="entry name" value="LeuE-type"/>
</dbReference>
<evidence type="ECO:0000256" key="2">
    <source>
        <dbReference type="ARBA" id="ARBA00022475"/>
    </source>
</evidence>
<dbReference type="PANTHER" id="PTHR30086">
    <property type="entry name" value="ARGININE EXPORTER PROTEIN ARGO"/>
    <property type="match status" value="1"/>
</dbReference>
<feature type="transmembrane region" description="Helical" evidence="6">
    <location>
        <begin position="154"/>
        <end position="179"/>
    </location>
</feature>
<dbReference type="PANTHER" id="PTHR30086:SF20">
    <property type="entry name" value="ARGININE EXPORTER PROTEIN ARGO-RELATED"/>
    <property type="match status" value="1"/>
</dbReference>
<protein>
    <submittedName>
        <fullName evidence="7">Putative threonine efflux protein</fullName>
    </submittedName>
</protein>
<sequence>MSLESAITFFIAMFIFGITPGPGIFAILARAIVYGPRKCLMLATGIITSDLVYLNLACFGLATIADNWSNVFLLVRYLGAAYLIYLGYKMFRALPEHLKGDALSEPTQDKVAGPLANFTQGFLISASNPKVILFYISFLPTFIDLTVLQARDVFLVSMLSSIALMSAIMLVALGASVVAKKLTTPNSQKRLNQGAGAVMIAAGSYLAIHR</sequence>
<comment type="subcellular location">
    <subcellularLocation>
        <location evidence="1">Cell membrane</location>
        <topology evidence="1">Multi-pass membrane protein</topology>
    </subcellularLocation>
</comment>
<feature type="transmembrane region" description="Helical" evidence="6">
    <location>
        <begin position="131"/>
        <end position="148"/>
    </location>
</feature>
<keyword evidence="5 6" id="KW-0472">Membrane</keyword>
<reference evidence="7 8" key="1">
    <citation type="journal article" date="2012" name="Int. J. Syst. Evol. Microbiol.">
        <title>Vibrio caribbeanicus sp. nov., isolated from the marine sponge Scleritoderma cyanea.</title>
        <authorList>
            <person name="Hoffmann M."/>
            <person name="Monday S.R."/>
            <person name="Allard M.W."/>
            <person name="Strain E.A."/>
            <person name="Whittaker P."/>
            <person name="Naum M."/>
            <person name="McCarthy P.J."/>
            <person name="Lopez J.V."/>
            <person name="Fischer M."/>
            <person name="Brown E.W."/>
        </authorList>
    </citation>
    <scope>NUCLEOTIDE SEQUENCE [LARGE SCALE GENOMIC DNA]</scope>
    <source>
        <strain evidence="7 8">LMG 19158</strain>
    </source>
</reference>
<feature type="transmembrane region" description="Helical" evidence="6">
    <location>
        <begin position="191"/>
        <end position="208"/>
    </location>
</feature>
<comment type="caution">
    <text evidence="7">The sequence shown here is derived from an EMBL/GenBank/DDBJ whole genome shotgun (WGS) entry which is preliminary data.</text>
</comment>
<evidence type="ECO:0000256" key="5">
    <source>
        <dbReference type="ARBA" id="ARBA00023136"/>
    </source>
</evidence>
<dbReference type="PIRSF" id="PIRSF006324">
    <property type="entry name" value="LeuE"/>
    <property type="match status" value="1"/>
</dbReference>
<accession>F9RNR8</accession>
<dbReference type="eggNOG" id="COG1280">
    <property type="taxonomic scope" value="Bacteria"/>
</dbReference>
<feature type="transmembrane region" description="Helical" evidence="6">
    <location>
        <begin position="40"/>
        <end position="65"/>
    </location>
</feature>
<evidence type="ECO:0000313" key="8">
    <source>
        <dbReference type="Proteomes" id="UP000004349"/>
    </source>
</evidence>
<evidence type="ECO:0000256" key="6">
    <source>
        <dbReference type="SAM" id="Phobius"/>
    </source>
</evidence>
<organism evidence="7 8">
    <name type="scientific">Vibrio scophthalmi LMG 19158</name>
    <dbReference type="NCBI Taxonomy" id="870967"/>
    <lineage>
        <taxon>Bacteria</taxon>
        <taxon>Pseudomonadati</taxon>
        <taxon>Pseudomonadota</taxon>
        <taxon>Gammaproteobacteria</taxon>
        <taxon>Vibrionales</taxon>
        <taxon>Vibrionaceae</taxon>
        <taxon>Vibrio</taxon>
    </lineage>
</organism>
<proteinExistence type="predicted"/>
<evidence type="ECO:0000256" key="4">
    <source>
        <dbReference type="ARBA" id="ARBA00022989"/>
    </source>
</evidence>
<dbReference type="EMBL" id="AFWE01000117">
    <property type="protein sequence ID" value="EGU36745.1"/>
    <property type="molecule type" value="Genomic_DNA"/>
</dbReference>
<dbReference type="Pfam" id="PF01810">
    <property type="entry name" value="LysE"/>
    <property type="match status" value="1"/>
</dbReference>
<dbReference type="RefSeq" id="WP_005595445.1">
    <property type="nucleotide sequence ID" value="NZ_AFWE01000117.1"/>
</dbReference>
<evidence type="ECO:0000313" key="7">
    <source>
        <dbReference type="EMBL" id="EGU36745.1"/>
    </source>
</evidence>
<keyword evidence="2" id="KW-1003">Cell membrane</keyword>
<dbReference type="GO" id="GO:0005886">
    <property type="term" value="C:plasma membrane"/>
    <property type="evidence" value="ECO:0007669"/>
    <property type="project" value="UniProtKB-SubCell"/>
</dbReference>
<dbReference type="GO" id="GO:0015171">
    <property type="term" value="F:amino acid transmembrane transporter activity"/>
    <property type="evidence" value="ECO:0007669"/>
    <property type="project" value="TreeGrafter"/>
</dbReference>
<keyword evidence="4 6" id="KW-1133">Transmembrane helix</keyword>
<dbReference type="AlphaFoldDB" id="F9RNR8"/>